<evidence type="ECO:0000256" key="2">
    <source>
        <dbReference type="ARBA" id="ARBA00022980"/>
    </source>
</evidence>
<evidence type="ECO:0000256" key="3">
    <source>
        <dbReference type="ARBA" id="ARBA00023274"/>
    </source>
</evidence>
<sequence>MSESLWMIPVLQFSGETLGHPWGNAPGAVTNRILEEVAIIPSKRMRNKITGFSTHLMKWIQKGPVHGISLKLQEEEREKHMHCVLDDLGFSCAIAIPTNPRARGTEIALAFLELVEVSLKTRQSSRWDKNLRIDLSTFSIVDNLDMLYDYHWDKICYQSLIRSLGHGWRKKVKVAKNKESKKMLYTLYGFSIAIQPCYKLDVIARDVVDLQDAPPQAQVDSKNDKTEDTDGDVNGKGSENRIMSEDSYQTPQQDQMHKHDQYVVHGSV</sequence>
<reference evidence="6" key="1">
    <citation type="submission" date="2024-07" db="EMBL/GenBank/DDBJ databases">
        <title>Two chromosome-level genome assemblies of Korean endemic species Abeliophyllum distichum and Forsythia ovata (Oleaceae).</title>
        <authorList>
            <person name="Jang H."/>
        </authorList>
    </citation>
    <scope>NUCLEOTIDE SEQUENCE [LARGE SCALE GENOMIC DNA]</scope>
</reference>
<dbReference type="Proteomes" id="UP001604277">
    <property type="component" value="Unassembled WGS sequence"/>
</dbReference>
<protein>
    <submittedName>
        <fullName evidence="5">Uncharacterized protein</fullName>
    </submittedName>
</protein>
<evidence type="ECO:0000313" key="6">
    <source>
        <dbReference type="Proteomes" id="UP001604277"/>
    </source>
</evidence>
<comment type="similarity">
    <text evidence="1">Belongs to the eukaryotic ribosomal protein eS17 family.</text>
</comment>
<keyword evidence="6" id="KW-1185">Reference proteome</keyword>
<organism evidence="5 6">
    <name type="scientific">Forsythia ovata</name>
    <dbReference type="NCBI Taxonomy" id="205694"/>
    <lineage>
        <taxon>Eukaryota</taxon>
        <taxon>Viridiplantae</taxon>
        <taxon>Streptophyta</taxon>
        <taxon>Embryophyta</taxon>
        <taxon>Tracheophyta</taxon>
        <taxon>Spermatophyta</taxon>
        <taxon>Magnoliopsida</taxon>
        <taxon>eudicotyledons</taxon>
        <taxon>Gunneridae</taxon>
        <taxon>Pentapetalae</taxon>
        <taxon>asterids</taxon>
        <taxon>lamiids</taxon>
        <taxon>Lamiales</taxon>
        <taxon>Oleaceae</taxon>
        <taxon>Forsythieae</taxon>
        <taxon>Forsythia</taxon>
    </lineage>
</organism>
<dbReference type="SUPFAM" id="SSF116820">
    <property type="entry name" value="Rps17e-like"/>
    <property type="match status" value="1"/>
</dbReference>
<comment type="caution">
    <text evidence="5">The sequence shown here is derived from an EMBL/GenBank/DDBJ whole genome shotgun (WGS) entry which is preliminary data.</text>
</comment>
<keyword evidence="3" id="KW-0687">Ribonucleoprotein</keyword>
<evidence type="ECO:0000256" key="4">
    <source>
        <dbReference type="SAM" id="MobiDB-lite"/>
    </source>
</evidence>
<dbReference type="PANTHER" id="PTHR10732:SF26">
    <property type="entry name" value="SMALL RIBOSOMAL SUBUNIT PROTEIN ES17W"/>
    <property type="match status" value="1"/>
</dbReference>
<dbReference type="InterPro" id="IPR001210">
    <property type="entry name" value="Ribosomal_eS17"/>
</dbReference>
<dbReference type="Pfam" id="PF00833">
    <property type="entry name" value="Ribosomal_S17e"/>
    <property type="match status" value="1"/>
</dbReference>
<dbReference type="AlphaFoldDB" id="A0ABD1WHI4"/>
<accession>A0ABD1WHI4</accession>
<evidence type="ECO:0000256" key="1">
    <source>
        <dbReference type="ARBA" id="ARBA00010444"/>
    </source>
</evidence>
<dbReference type="PANTHER" id="PTHR10732">
    <property type="entry name" value="40S RIBOSOMAL PROTEIN S17"/>
    <property type="match status" value="1"/>
</dbReference>
<dbReference type="EMBL" id="JBFOLJ010000003">
    <property type="protein sequence ID" value="KAL2549006.1"/>
    <property type="molecule type" value="Genomic_DNA"/>
</dbReference>
<gene>
    <name evidence="5" type="ORF">Fot_10536</name>
</gene>
<name>A0ABD1WHI4_9LAMI</name>
<dbReference type="Gene3D" id="1.10.60.20">
    <property type="entry name" value="Ribosomal protein S17e-like"/>
    <property type="match status" value="1"/>
</dbReference>
<keyword evidence="2" id="KW-0689">Ribosomal protein</keyword>
<dbReference type="GO" id="GO:1990904">
    <property type="term" value="C:ribonucleoprotein complex"/>
    <property type="evidence" value="ECO:0007669"/>
    <property type="project" value="UniProtKB-KW"/>
</dbReference>
<feature type="region of interest" description="Disordered" evidence="4">
    <location>
        <begin position="214"/>
        <end position="268"/>
    </location>
</feature>
<proteinExistence type="inferred from homology"/>
<evidence type="ECO:0000313" key="5">
    <source>
        <dbReference type="EMBL" id="KAL2549006.1"/>
    </source>
</evidence>
<dbReference type="GO" id="GO:0005840">
    <property type="term" value="C:ribosome"/>
    <property type="evidence" value="ECO:0007669"/>
    <property type="project" value="UniProtKB-KW"/>
</dbReference>
<dbReference type="InterPro" id="IPR036401">
    <property type="entry name" value="Ribosomal_eS17_sf"/>
</dbReference>